<evidence type="ECO:0000256" key="2">
    <source>
        <dbReference type="ARBA" id="ARBA00022475"/>
    </source>
</evidence>
<dbReference type="PANTHER" id="PTHR36115:SF4">
    <property type="entry name" value="MEMBRANE PROTEIN"/>
    <property type="match status" value="1"/>
</dbReference>
<dbReference type="InterPro" id="IPR010432">
    <property type="entry name" value="RDD"/>
</dbReference>
<accession>A0ABW2GCF3</accession>
<comment type="subcellular location">
    <subcellularLocation>
        <location evidence="1">Cell membrane</location>
        <topology evidence="1">Multi-pass membrane protein</topology>
    </subcellularLocation>
</comment>
<evidence type="ECO:0000313" key="9">
    <source>
        <dbReference type="Proteomes" id="UP001596413"/>
    </source>
</evidence>
<protein>
    <submittedName>
        <fullName evidence="8">RDD family protein</fullName>
    </submittedName>
</protein>
<proteinExistence type="predicted"/>
<feature type="transmembrane region" description="Helical" evidence="6">
    <location>
        <begin position="40"/>
        <end position="59"/>
    </location>
</feature>
<evidence type="ECO:0000313" key="8">
    <source>
        <dbReference type="EMBL" id="MFC7218500.1"/>
    </source>
</evidence>
<name>A0ABW2GCF3_9ACTN</name>
<evidence type="ECO:0000256" key="5">
    <source>
        <dbReference type="ARBA" id="ARBA00023136"/>
    </source>
</evidence>
<organism evidence="8 9">
    <name type="scientific">Streptomyces polyrhachis</name>
    <dbReference type="NCBI Taxonomy" id="1282885"/>
    <lineage>
        <taxon>Bacteria</taxon>
        <taxon>Bacillati</taxon>
        <taxon>Actinomycetota</taxon>
        <taxon>Actinomycetes</taxon>
        <taxon>Kitasatosporales</taxon>
        <taxon>Streptomycetaceae</taxon>
        <taxon>Streptomyces</taxon>
    </lineage>
</organism>
<feature type="domain" description="RDD" evidence="7">
    <location>
        <begin position="26"/>
        <end position="179"/>
    </location>
</feature>
<feature type="transmembrane region" description="Helical" evidence="6">
    <location>
        <begin position="79"/>
        <end position="101"/>
    </location>
</feature>
<evidence type="ECO:0000256" key="1">
    <source>
        <dbReference type="ARBA" id="ARBA00004651"/>
    </source>
</evidence>
<feature type="transmembrane region" description="Helical" evidence="6">
    <location>
        <begin position="133"/>
        <end position="156"/>
    </location>
</feature>
<evidence type="ECO:0000256" key="4">
    <source>
        <dbReference type="ARBA" id="ARBA00022989"/>
    </source>
</evidence>
<dbReference type="Pfam" id="PF06271">
    <property type="entry name" value="RDD"/>
    <property type="match status" value="1"/>
</dbReference>
<evidence type="ECO:0000256" key="3">
    <source>
        <dbReference type="ARBA" id="ARBA00022692"/>
    </source>
</evidence>
<evidence type="ECO:0000259" key="7">
    <source>
        <dbReference type="Pfam" id="PF06271"/>
    </source>
</evidence>
<reference evidence="9" key="1">
    <citation type="journal article" date="2019" name="Int. J. Syst. Evol. Microbiol.">
        <title>The Global Catalogue of Microorganisms (GCM) 10K type strain sequencing project: providing services to taxonomists for standard genome sequencing and annotation.</title>
        <authorList>
            <consortium name="The Broad Institute Genomics Platform"/>
            <consortium name="The Broad Institute Genome Sequencing Center for Infectious Disease"/>
            <person name="Wu L."/>
            <person name="Ma J."/>
        </authorList>
    </citation>
    <scope>NUCLEOTIDE SEQUENCE [LARGE SCALE GENOMIC DNA]</scope>
    <source>
        <strain evidence="9">CGMCC 1.13681</strain>
    </source>
</reference>
<keyword evidence="2" id="KW-1003">Cell membrane</keyword>
<comment type="caution">
    <text evidence="8">The sequence shown here is derived from an EMBL/GenBank/DDBJ whole genome shotgun (WGS) entry which is preliminary data.</text>
</comment>
<keyword evidence="9" id="KW-1185">Reference proteome</keyword>
<dbReference type="EMBL" id="JBHSZO010000012">
    <property type="protein sequence ID" value="MFC7218500.1"/>
    <property type="molecule type" value="Genomic_DNA"/>
</dbReference>
<gene>
    <name evidence="8" type="ORF">ACFQLX_10020</name>
</gene>
<sequence length="185" mass="19749">MSLDQSAPSAPAVRPKPALHEMAPLAPTGLRFTARVLDSLVLAVLWFVSATVTGLFGEVMEAQRAGGSFVEQTASVDPVRAVLAFALTYLVYFLYEGALLARSGQTLGKKAVGIRVAVLSDGDIPGQRGWTRAAVYALPGVLGGAPGLSLLGQLFWLTDSLWFLRDRPYRQALHDKAAKTVVVRA</sequence>
<keyword evidence="3 6" id="KW-0812">Transmembrane</keyword>
<evidence type="ECO:0000256" key="6">
    <source>
        <dbReference type="SAM" id="Phobius"/>
    </source>
</evidence>
<keyword evidence="5 6" id="KW-0472">Membrane</keyword>
<dbReference type="InterPro" id="IPR051791">
    <property type="entry name" value="Pra-immunoreactive"/>
</dbReference>
<dbReference type="RefSeq" id="WP_386413862.1">
    <property type="nucleotide sequence ID" value="NZ_JBHSZO010000012.1"/>
</dbReference>
<keyword evidence="4 6" id="KW-1133">Transmembrane helix</keyword>
<dbReference type="PANTHER" id="PTHR36115">
    <property type="entry name" value="PROLINE-RICH ANTIGEN HOMOLOG-RELATED"/>
    <property type="match status" value="1"/>
</dbReference>
<dbReference type="Proteomes" id="UP001596413">
    <property type="component" value="Unassembled WGS sequence"/>
</dbReference>